<dbReference type="InterPro" id="IPR036890">
    <property type="entry name" value="HATPase_C_sf"/>
</dbReference>
<evidence type="ECO:0000256" key="2">
    <source>
        <dbReference type="ARBA" id="ARBA00004429"/>
    </source>
</evidence>
<dbReference type="InterPro" id="IPR022642">
    <property type="entry name" value="CheR_C"/>
</dbReference>
<dbReference type="EC" id="2.7.13.3" evidence="3"/>
<evidence type="ECO:0000259" key="15">
    <source>
        <dbReference type="PROSITE" id="PS50123"/>
    </source>
</evidence>
<dbReference type="InterPro" id="IPR022641">
    <property type="entry name" value="CheR_N"/>
</dbReference>
<feature type="domain" description="Histidine kinase" evidence="11">
    <location>
        <begin position="1025"/>
        <end position="1245"/>
    </location>
</feature>
<keyword evidence="8" id="KW-0378">Hydrolase</keyword>
<dbReference type="InterPro" id="IPR000780">
    <property type="entry name" value="CheR_MeTrfase"/>
</dbReference>
<dbReference type="PROSITE" id="PS50109">
    <property type="entry name" value="HIS_KIN"/>
    <property type="match status" value="1"/>
</dbReference>
<dbReference type="CDD" id="cd00130">
    <property type="entry name" value="PAS"/>
    <property type="match status" value="1"/>
</dbReference>
<dbReference type="CDD" id="cd17580">
    <property type="entry name" value="REC_2_DhkD-like"/>
    <property type="match status" value="1"/>
</dbReference>
<evidence type="ECO:0000256" key="10">
    <source>
        <dbReference type="SAM" id="Coils"/>
    </source>
</evidence>
<evidence type="ECO:0000256" key="3">
    <source>
        <dbReference type="ARBA" id="ARBA00012438"/>
    </source>
</evidence>
<name>A0A242MBX7_CABSO</name>
<evidence type="ECO:0000256" key="4">
    <source>
        <dbReference type="ARBA" id="ARBA00022500"/>
    </source>
</evidence>
<keyword evidence="5 9" id="KW-0597">Phosphoprotein</keyword>
<dbReference type="NCBIfam" id="TIGR00229">
    <property type="entry name" value="sensory_box"/>
    <property type="match status" value="1"/>
</dbReference>
<evidence type="ECO:0000256" key="6">
    <source>
        <dbReference type="ARBA" id="ARBA00022679"/>
    </source>
</evidence>
<dbReference type="GO" id="GO:0006935">
    <property type="term" value="P:chemotaxis"/>
    <property type="evidence" value="ECO:0007669"/>
    <property type="project" value="UniProtKB-UniRule"/>
</dbReference>
<dbReference type="RefSeq" id="WP_075358740.1">
    <property type="nucleotide sequence ID" value="NZ_MSRG01000041.1"/>
</dbReference>
<proteinExistence type="predicted"/>
<evidence type="ECO:0000256" key="7">
    <source>
        <dbReference type="ARBA" id="ARBA00022777"/>
    </source>
</evidence>
<feature type="coiled-coil region" evidence="10">
    <location>
        <begin position="674"/>
        <end position="747"/>
    </location>
</feature>
<evidence type="ECO:0000256" key="5">
    <source>
        <dbReference type="ARBA" id="ARBA00022553"/>
    </source>
</evidence>
<evidence type="ECO:0000259" key="13">
    <source>
        <dbReference type="PROSITE" id="PS50112"/>
    </source>
</evidence>
<dbReference type="PROSITE" id="PS50123">
    <property type="entry name" value="CHER"/>
    <property type="match status" value="1"/>
</dbReference>
<dbReference type="Gene3D" id="1.10.287.130">
    <property type="match status" value="1"/>
</dbReference>
<dbReference type="EMBL" id="NBTZ01000123">
    <property type="protein sequence ID" value="OTP68796.1"/>
    <property type="molecule type" value="Genomic_DNA"/>
</dbReference>
<dbReference type="PROSITE" id="PS50122">
    <property type="entry name" value="CHEB"/>
    <property type="match status" value="1"/>
</dbReference>
<dbReference type="PRINTS" id="PR00996">
    <property type="entry name" value="CHERMTFRASE"/>
</dbReference>
<dbReference type="InterPro" id="IPR000014">
    <property type="entry name" value="PAS"/>
</dbReference>
<dbReference type="SUPFAM" id="SSF47757">
    <property type="entry name" value="Chemotaxis receptor methyltransferase CheR, N-terminal domain"/>
    <property type="match status" value="1"/>
</dbReference>
<dbReference type="SUPFAM" id="SSF52172">
    <property type="entry name" value="CheY-like"/>
    <property type="match status" value="1"/>
</dbReference>
<dbReference type="SMART" id="SM00091">
    <property type="entry name" value="PAS"/>
    <property type="match status" value="3"/>
</dbReference>
<dbReference type="SMART" id="SM00448">
    <property type="entry name" value="REC"/>
    <property type="match status" value="1"/>
</dbReference>
<evidence type="ECO:0000259" key="11">
    <source>
        <dbReference type="PROSITE" id="PS50109"/>
    </source>
</evidence>
<feature type="domain" description="Response regulatory" evidence="12">
    <location>
        <begin position="1265"/>
        <end position="1381"/>
    </location>
</feature>
<dbReference type="GO" id="GO:0000156">
    <property type="term" value="F:phosphorelay response regulator activity"/>
    <property type="evidence" value="ECO:0007669"/>
    <property type="project" value="InterPro"/>
</dbReference>
<comment type="caution">
    <text evidence="16">The sequence shown here is derived from an EMBL/GenBank/DDBJ whole genome shotgun (WGS) entry which is preliminary data.</text>
</comment>
<dbReference type="InterPro" id="IPR005467">
    <property type="entry name" value="His_kinase_dom"/>
</dbReference>
<dbReference type="Gene3D" id="3.40.50.2300">
    <property type="match status" value="1"/>
</dbReference>
<reference evidence="16 17" key="1">
    <citation type="submission" date="2017-03" db="EMBL/GenBank/DDBJ databases">
        <title>Genome analysis of strain PAMC 26577.</title>
        <authorList>
            <person name="Oh H.-M."/>
            <person name="Yang J.-A."/>
        </authorList>
    </citation>
    <scope>NUCLEOTIDE SEQUENCE [LARGE SCALE GENOMIC DNA]</scope>
    <source>
        <strain evidence="16 17">PAMC 26577</strain>
    </source>
</reference>
<dbReference type="PROSITE" id="PS50112">
    <property type="entry name" value="PAS"/>
    <property type="match status" value="1"/>
</dbReference>
<dbReference type="InterPro" id="IPR003594">
    <property type="entry name" value="HATPase_dom"/>
</dbReference>
<dbReference type="InterPro" id="IPR050903">
    <property type="entry name" value="Bact_Chemotaxis_MeTrfase"/>
</dbReference>
<feature type="active site" evidence="8">
    <location>
        <position position="61"/>
    </location>
</feature>
<comment type="catalytic activity">
    <reaction evidence="1">
        <text>ATP + protein L-histidine = ADP + protein N-phospho-L-histidine.</text>
        <dbReference type="EC" id="2.7.13.3"/>
    </reaction>
</comment>
<sequence length="1386" mass="152390">MNNDNSIAQENDPNVSPLPVANPLPFPVVGIGASAGGIQALLRLFESAPSDMDMAFVVVLHLSPEHESSVGQVLQRVTRMPVSQVMGSTLIEKNHVYVISPSKNLTMEDGHLLVTDSDGPRGQPVAIDLFFRSLAQVHRERAMAVILSGSGSDGAVGISQIKEFAGITIAQSPDDAEYPAMPQSAIATHMVDFVLPVVDIPQQLIRLWRNAKVIQLPTIQPAERAKIEEADAANAEQALLEVLNELLKRTGHDFNHYKRATVLRRIERRMQVNLAPNVPAYRDFLLDTPEESKLLLRDMLIGVTNFFRDRESFEAFERETVPKMFEGLSPNDQIRAWVAGCSTGEEAYSIAMLLSERAEMQPSGQSFQVFATDIDERAIRIGRAGLYPSSIVTDVPPTRLRLHFTKEQLRYRVNKRLREQILFAEHNLLRDPPFSQLDLVSCRNLLIYLDRTVQRQVLERFRFSLRPGGFLFLGSAESADAAEDLFELVDKKYRIFRARQLARSKGLSHLPVARAIGSTNMVVALPNVHRTKASPVLPYQDLHRRAMVQYGPPSVVIDSTSRVVHVSEFAGKYLRYVSGEPSQDLFDIVLPNLRLALRTAIFEATKESVAVDAKTVALRIDSRPVTVSTAVRPFIDEATGSNFFLIIFNEIVDASAGSEIAENLRASTARDPLIDSLESELRTARNQLQASLEHADASTEELKASNEELQAINEELRSTTEELETSKEELQSINEELVTVNTELQSKIYETGKANDDLLNLISATGIATVFVDRAMRISRFTPTATTLFNIIPSDLGRSLLDITHRLDYPTLAQDAAEAFASLTIIEKEISGPNETWYLSRFIPYRTAEDRIDGAVLTLVDITARREAEAEVKTSERRLQLAAQSTDDYAIIVQDQDGVIVTWNRGATRIFGYAEAEVKGKPVELIYLPTDRESHVATAERQIATNTGRSQDERWYVRKDGSKLYCSGVTTPLKGDGFNGFAKIARDLTDGNTAESSKQLQQSLERSVREQVEAADQLKNEFLAVLSHELKNPLNLIHVKAEMLTRAPLARDLAVVRDAADAIQKSVAAQATIIDDLLDMSRVKTGKLAFNSRHMDIAATIITVGAAIEIDAAERGIGVTLSGVETALTVWADPVRIEQILWNLISNALKFTPSGGEINVTLSREKGFACVEVADTGQGIDVAFMPKIFDMFSQADGGSARSKGGLGIGLALVKQLVERHGGRVTADSTGVGQGARFRIWIPTDKASEHEAPTQHLALGILRDKHVLLVEDTQETLEAFQALLELEGAHVHAESNGAGALRAAQEGHFDLILSDIGMPQMDGYELIAAIRKISKHTSTPAIALTGFGRPQDAKRALAAGFNGHIGKPVSLDNLVALIARCVPTLAT</sequence>
<dbReference type="Gene3D" id="3.40.50.180">
    <property type="entry name" value="Methylesterase CheB, C-terminal domain"/>
    <property type="match status" value="1"/>
</dbReference>
<dbReference type="Pfam" id="PF01339">
    <property type="entry name" value="CheB_methylest"/>
    <property type="match status" value="1"/>
</dbReference>
<gene>
    <name evidence="16" type="ORF">PAMC26577_32245</name>
</gene>
<evidence type="ECO:0000259" key="12">
    <source>
        <dbReference type="PROSITE" id="PS50110"/>
    </source>
</evidence>
<dbReference type="Pfam" id="PF00512">
    <property type="entry name" value="HisKA"/>
    <property type="match status" value="1"/>
</dbReference>
<dbReference type="GO" id="GO:0005886">
    <property type="term" value="C:plasma membrane"/>
    <property type="evidence" value="ECO:0007669"/>
    <property type="project" value="UniProtKB-SubCell"/>
</dbReference>
<dbReference type="SUPFAM" id="SSF53335">
    <property type="entry name" value="S-adenosyl-L-methionine-dependent methyltransferases"/>
    <property type="match status" value="1"/>
</dbReference>
<protein>
    <recommendedName>
        <fullName evidence="3">histidine kinase</fullName>
        <ecNumber evidence="3">2.7.13.3</ecNumber>
    </recommendedName>
</protein>
<dbReference type="Pfam" id="PF13426">
    <property type="entry name" value="PAS_9"/>
    <property type="match status" value="1"/>
</dbReference>
<dbReference type="CDD" id="cd02440">
    <property type="entry name" value="AdoMet_MTases"/>
    <property type="match status" value="1"/>
</dbReference>
<dbReference type="Pfam" id="PF00072">
    <property type="entry name" value="Response_reg"/>
    <property type="match status" value="1"/>
</dbReference>
<dbReference type="InterPro" id="IPR003661">
    <property type="entry name" value="HisK_dim/P_dom"/>
</dbReference>
<dbReference type="SUPFAM" id="SSF52738">
    <property type="entry name" value="Methylesterase CheB, C-terminal domain"/>
    <property type="match status" value="1"/>
</dbReference>
<dbReference type="GO" id="GO:0005737">
    <property type="term" value="C:cytoplasm"/>
    <property type="evidence" value="ECO:0007669"/>
    <property type="project" value="InterPro"/>
</dbReference>
<dbReference type="InterPro" id="IPR035909">
    <property type="entry name" value="CheB_C"/>
</dbReference>
<feature type="domain" description="CheB-type methylesterase" evidence="14">
    <location>
        <begin position="25"/>
        <end position="205"/>
    </location>
</feature>
<feature type="domain" description="PAS" evidence="13">
    <location>
        <begin position="875"/>
        <end position="946"/>
    </location>
</feature>
<dbReference type="InterPro" id="IPR029063">
    <property type="entry name" value="SAM-dependent_MTases_sf"/>
</dbReference>
<dbReference type="InterPro" id="IPR011006">
    <property type="entry name" value="CheY-like_superfamily"/>
</dbReference>
<evidence type="ECO:0000256" key="9">
    <source>
        <dbReference type="PROSITE-ProRule" id="PRU00169"/>
    </source>
</evidence>
<keyword evidence="16" id="KW-0489">Methyltransferase</keyword>
<keyword evidence="10" id="KW-0175">Coiled coil</keyword>
<dbReference type="CDD" id="cd00075">
    <property type="entry name" value="HATPase"/>
    <property type="match status" value="1"/>
</dbReference>
<dbReference type="GO" id="GO:0000155">
    <property type="term" value="F:phosphorelay sensor kinase activity"/>
    <property type="evidence" value="ECO:0007669"/>
    <property type="project" value="InterPro"/>
</dbReference>
<dbReference type="InterPro" id="IPR000673">
    <property type="entry name" value="Sig_transdc_resp-reg_Me-estase"/>
</dbReference>
<evidence type="ECO:0000256" key="1">
    <source>
        <dbReference type="ARBA" id="ARBA00000085"/>
    </source>
</evidence>
<dbReference type="SUPFAM" id="SSF55785">
    <property type="entry name" value="PYP-like sensor domain (PAS domain)"/>
    <property type="match status" value="2"/>
</dbReference>
<dbReference type="InterPro" id="IPR035965">
    <property type="entry name" value="PAS-like_dom_sf"/>
</dbReference>
<comment type="subcellular location">
    <subcellularLocation>
        <location evidence="2">Cell inner membrane</location>
        <topology evidence="2">Multi-pass membrane protein</topology>
    </subcellularLocation>
</comment>
<dbReference type="Pfam" id="PF01739">
    <property type="entry name" value="CheR"/>
    <property type="match status" value="1"/>
</dbReference>
<dbReference type="GO" id="GO:0008757">
    <property type="term" value="F:S-adenosylmethionine-dependent methyltransferase activity"/>
    <property type="evidence" value="ECO:0007669"/>
    <property type="project" value="InterPro"/>
</dbReference>
<dbReference type="SMART" id="SM00388">
    <property type="entry name" value="HisKA"/>
    <property type="match status" value="1"/>
</dbReference>
<dbReference type="SUPFAM" id="SSF47384">
    <property type="entry name" value="Homodimeric domain of signal transducing histidine kinase"/>
    <property type="match status" value="1"/>
</dbReference>
<accession>A0A242MBX7</accession>
<evidence type="ECO:0000256" key="8">
    <source>
        <dbReference type="PROSITE-ProRule" id="PRU00050"/>
    </source>
</evidence>
<dbReference type="Proteomes" id="UP000195221">
    <property type="component" value="Unassembled WGS sequence"/>
</dbReference>
<dbReference type="Gene3D" id="3.40.50.150">
    <property type="entry name" value="Vaccinia Virus protein VP39"/>
    <property type="match status" value="1"/>
</dbReference>
<dbReference type="CDD" id="cd16434">
    <property type="entry name" value="CheB-CheR_fusion"/>
    <property type="match status" value="1"/>
</dbReference>
<dbReference type="GO" id="GO:0008984">
    <property type="term" value="F:protein-glutamate methylesterase activity"/>
    <property type="evidence" value="ECO:0007669"/>
    <property type="project" value="InterPro"/>
</dbReference>
<dbReference type="Gene3D" id="3.30.565.10">
    <property type="entry name" value="Histidine kinase-like ATPase, C-terminal domain"/>
    <property type="match status" value="1"/>
</dbReference>
<evidence type="ECO:0000313" key="17">
    <source>
        <dbReference type="Proteomes" id="UP000195221"/>
    </source>
</evidence>
<dbReference type="CDD" id="cd00082">
    <property type="entry name" value="HisKA"/>
    <property type="match status" value="1"/>
</dbReference>
<feature type="active site" evidence="8">
    <location>
        <position position="34"/>
    </location>
</feature>
<feature type="active site" evidence="8">
    <location>
        <position position="153"/>
    </location>
</feature>
<dbReference type="InterPro" id="IPR001789">
    <property type="entry name" value="Sig_transdc_resp-reg_receiver"/>
</dbReference>
<dbReference type="SMART" id="SM00138">
    <property type="entry name" value="MeTrc"/>
    <property type="match status" value="1"/>
</dbReference>
<dbReference type="SMART" id="SM00387">
    <property type="entry name" value="HATPase_c"/>
    <property type="match status" value="1"/>
</dbReference>
<keyword evidence="4 8" id="KW-0145">Chemotaxis</keyword>
<dbReference type="PROSITE" id="PS50110">
    <property type="entry name" value="RESPONSE_REGULATORY"/>
    <property type="match status" value="1"/>
</dbReference>
<dbReference type="Pfam" id="PF13596">
    <property type="entry name" value="PAS_10"/>
    <property type="match status" value="1"/>
</dbReference>
<dbReference type="Gene3D" id="3.30.450.20">
    <property type="entry name" value="PAS domain"/>
    <property type="match status" value="2"/>
</dbReference>
<dbReference type="PANTHER" id="PTHR24422:SF27">
    <property type="entry name" value="PROTEIN-GLUTAMATE O-METHYLTRANSFERASE"/>
    <property type="match status" value="1"/>
</dbReference>
<dbReference type="SUPFAM" id="SSF55874">
    <property type="entry name" value="ATPase domain of HSP90 chaperone/DNA topoisomerase II/histidine kinase"/>
    <property type="match status" value="1"/>
</dbReference>
<dbReference type="FunFam" id="3.30.565.10:FF:000006">
    <property type="entry name" value="Sensor histidine kinase WalK"/>
    <property type="match status" value="1"/>
</dbReference>
<keyword evidence="6 16" id="KW-0808">Transferase</keyword>
<dbReference type="PANTHER" id="PTHR24422">
    <property type="entry name" value="CHEMOTAXIS PROTEIN METHYLTRANSFERASE"/>
    <property type="match status" value="1"/>
</dbReference>
<organism evidence="16 17">
    <name type="scientific">Caballeronia sordidicola</name>
    <name type="common">Burkholderia sordidicola</name>
    <dbReference type="NCBI Taxonomy" id="196367"/>
    <lineage>
        <taxon>Bacteria</taxon>
        <taxon>Pseudomonadati</taxon>
        <taxon>Pseudomonadota</taxon>
        <taxon>Betaproteobacteria</taxon>
        <taxon>Burkholderiales</taxon>
        <taxon>Burkholderiaceae</taxon>
        <taxon>Caballeronia</taxon>
    </lineage>
</organism>
<evidence type="ECO:0000259" key="14">
    <source>
        <dbReference type="PROSITE" id="PS50122"/>
    </source>
</evidence>
<dbReference type="Pfam" id="PF02518">
    <property type="entry name" value="HATPase_c"/>
    <property type="match status" value="1"/>
</dbReference>
<feature type="domain" description="CheR-type methyltransferase" evidence="15">
    <location>
        <begin position="227"/>
        <end position="499"/>
    </location>
</feature>
<dbReference type="InterPro" id="IPR036097">
    <property type="entry name" value="HisK_dim/P_sf"/>
</dbReference>
<feature type="modified residue" description="4-aspartylphosphate" evidence="9">
    <location>
        <position position="1314"/>
    </location>
</feature>
<evidence type="ECO:0000313" key="16">
    <source>
        <dbReference type="EMBL" id="OTP68796.1"/>
    </source>
</evidence>
<dbReference type="Pfam" id="PF03705">
    <property type="entry name" value="CheR_N"/>
    <property type="match status" value="1"/>
</dbReference>
<keyword evidence="7" id="KW-0418">Kinase</keyword>
<dbReference type="GO" id="GO:0032259">
    <property type="term" value="P:methylation"/>
    <property type="evidence" value="ECO:0007669"/>
    <property type="project" value="UniProtKB-KW"/>
</dbReference>